<feature type="transmembrane region" description="Helical" evidence="7">
    <location>
        <begin position="12"/>
        <end position="33"/>
    </location>
</feature>
<dbReference type="EMBL" id="JBFALK010000022">
    <property type="protein sequence ID" value="MEV0973564.1"/>
    <property type="molecule type" value="Genomic_DNA"/>
</dbReference>
<dbReference type="InterPro" id="IPR011701">
    <property type="entry name" value="MFS"/>
</dbReference>
<evidence type="ECO:0000256" key="3">
    <source>
        <dbReference type="ARBA" id="ARBA00022475"/>
    </source>
</evidence>
<evidence type="ECO:0000256" key="1">
    <source>
        <dbReference type="ARBA" id="ARBA00004651"/>
    </source>
</evidence>
<feature type="transmembrane region" description="Helical" evidence="7">
    <location>
        <begin position="309"/>
        <end position="328"/>
    </location>
</feature>
<keyword evidence="4 7" id="KW-0812">Transmembrane</keyword>
<keyword evidence="5 7" id="KW-1133">Transmembrane helix</keyword>
<keyword evidence="2" id="KW-0813">Transport</keyword>
<feature type="domain" description="Major facilitator superfamily (MFS) profile" evidence="8">
    <location>
        <begin position="14"/>
        <end position="425"/>
    </location>
</feature>
<evidence type="ECO:0000256" key="2">
    <source>
        <dbReference type="ARBA" id="ARBA00022448"/>
    </source>
</evidence>
<evidence type="ECO:0000259" key="8">
    <source>
        <dbReference type="PROSITE" id="PS50850"/>
    </source>
</evidence>
<comment type="caution">
    <text evidence="9">The sequence shown here is derived from an EMBL/GenBank/DDBJ whole genome shotgun (WGS) entry which is preliminary data.</text>
</comment>
<gene>
    <name evidence="9" type="ORF">AB0I59_33595</name>
</gene>
<accession>A0ABV3GPL4</accession>
<feature type="transmembrane region" description="Helical" evidence="7">
    <location>
        <begin position="87"/>
        <end position="109"/>
    </location>
</feature>
<feature type="transmembrane region" description="Helical" evidence="7">
    <location>
        <begin position="191"/>
        <end position="210"/>
    </location>
</feature>
<dbReference type="PROSITE" id="PS00216">
    <property type="entry name" value="SUGAR_TRANSPORT_1"/>
    <property type="match status" value="1"/>
</dbReference>
<reference evidence="9 10" key="1">
    <citation type="submission" date="2024-06" db="EMBL/GenBank/DDBJ databases">
        <title>The Natural Products Discovery Center: Release of the First 8490 Sequenced Strains for Exploring Actinobacteria Biosynthetic Diversity.</title>
        <authorList>
            <person name="Kalkreuter E."/>
            <person name="Kautsar S.A."/>
            <person name="Yang D."/>
            <person name="Bader C.D."/>
            <person name="Teijaro C.N."/>
            <person name="Fluegel L."/>
            <person name="Davis C.M."/>
            <person name="Simpson J.R."/>
            <person name="Lauterbach L."/>
            <person name="Steele A.D."/>
            <person name="Gui C."/>
            <person name="Meng S."/>
            <person name="Li G."/>
            <person name="Viehrig K."/>
            <person name="Ye F."/>
            <person name="Su P."/>
            <person name="Kiefer A.F."/>
            <person name="Nichols A."/>
            <person name="Cepeda A.J."/>
            <person name="Yan W."/>
            <person name="Fan B."/>
            <person name="Jiang Y."/>
            <person name="Adhikari A."/>
            <person name="Zheng C.-J."/>
            <person name="Schuster L."/>
            <person name="Cowan T.M."/>
            <person name="Smanski M.J."/>
            <person name="Chevrette M.G."/>
            <person name="De Carvalho L.P.S."/>
            <person name="Shen B."/>
        </authorList>
    </citation>
    <scope>NUCLEOTIDE SEQUENCE [LARGE SCALE GENOMIC DNA]</scope>
    <source>
        <strain evidence="9 10">NPDC050100</strain>
    </source>
</reference>
<evidence type="ECO:0000313" key="10">
    <source>
        <dbReference type="Proteomes" id="UP001551675"/>
    </source>
</evidence>
<dbReference type="Gene3D" id="1.20.1250.20">
    <property type="entry name" value="MFS general substrate transporter like domains"/>
    <property type="match status" value="1"/>
</dbReference>
<dbReference type="RefSeq" id="WP_358139309.1">
    <property type="nucleotide sequence ID" value="NZ_JBFALK010000022.1"/>
</dbReference>
<feature type="transmembrane region" description="Helical" evidence="7">
    <location>
        <begin position="163"/>
        <end position="185"/>
    </location>
</feature>
<dbReference type="Proteomes" id="UP001551675">
    <property type="component" value="Unassembled WGS sequence"/>
</dbReference>
<dbReference type="Pfam" id="PF07690">
    <property type="entry name" value="MFS_1"/>
    <property type="match status" value="1"/>
</dbReference>
<keyword evidence="6 7" id="KW-0472">Membrane</keyword>
<feature type="transmembrane region" description="Helical" evidence="7">
    <location>
        <begin position="373"/>
        <end position="394"/>
    </location>
</feature>
<keyword evidence="3" id="KW-1003">Cell membrane</keyword>
<proteinExistence type="predicted"/>
<comment type="subcellular location">
    <subcellularLocation>
        <location evidence="1">Cell membrane</location>
        <topology evidence="1">Multi-pass membrane protein</topology>
    </subcellularLocation>
</comment>
<feature type="transmembrane region" description="Helical" evidence="7">
    <location>
        <begin position="334"/>
        <end position="361"/>
    </location>
</feature>
<name>A0ABV3GPL4_MICGL</name>
<feature type="transmembrane region" description="Helical" evidence="7">
    <location>
        <begin position="255"/>
        <end position="272"/>
    </location>
</feature>
<dbReference type="InterPro" id="IPR005829">
    <property type="entry name" value="Sugar_transporter_CS"/>
</dbReference>
<evidence type="ECO:0000256" key="7">
    <source>
        <dbReference type="SAM" id="Phobius"/>
    </source>
</evidence>
<organism evidence="9 10">
    <name type="scientific">Microtetraspora glauca</name>
    <dbReference type="NCBI Taxonomy" id="1996"/>
    <lineage>
        <taxon>Bacteria</taxon>
        <taxon>Bacillati</taxon>
        <taxon>Actinomycetota</taxon>
        <taxon>Actinomycetes</taxon>
        <taxon>Streptosporangiales</taxon>
        <taxon>Streptosporangiaceae</taxon>
        <taxon>Microtetraspora</taxon>
    </lineage>
</organism>
<sequence>MSVSPSPRTGIARLLAASTIGTTIEFYDFFLYATAAATVFNKVFFPTTDPLTGVLLAVVTYALGFAARPIGGVVFGHLGDRQGRKRALVLSLLLMGGSTFAIGLLPTYASVGVLAPLLLVTLRLVQGFSLGGEWGGAVLLVAESGSRERRGFWAAWPQTGGPLGNLLSTGVLAVLSITMSEAQFINWGWRLPFLLSAVLIVIGLWVRTTVEESPLFLEARASAEAAHTAAPIRRVLIGNWRNVLITTFARAGENAIFYTFATFLVIYVTTHLQQPRSLALNALTIASVVQTAGILASGALSDRIGRRPVAIAGALSAGVWSFVFFALVEQKTFAAVLLAVSVGLLLHAMVVGAQAAFFSELFGTNVRYSGASIGYQLGSVLGGSLAPIIGVWLLKTYGSGTPVAIYLVAMTLLTVTAMLLAPETRARDLRTVDTSSPR</sequence>
<protein>
    <submittedName>
        <fullName evidence="9">MFS transporter</fullName>
    </submittedName>
</protein>
<dbReference type="CDD" id="cd17369">
    <property type="entry name" value="MFS_ShiA_like"/>
    <property type="match status" value="1"/>
</dbReference>
<evidence type="ECO:0000313" key="9">
    <source>
        <dbReference type="EMBL" id="MEV0973564.1"/>
    </source>
</evidence>
<dbReference type="InterPro" id="IPR036259">
    <property type="entry name" value="MFS_trans_sf"/>
</dbReference>
<dbReference type="PANTHER" id="PTHR43045:SF1">
    <property type="entry name" value="SHIKIMATE TRANSPORTER"/>
    <property type="match status" value="1"/>
</dbReference>
<dbReference type="PROSITE" id="PS00217">
    <property type="entry name" value="SUGAR_TRANSPORT_2"/>
    <property type="match status" value="1"/>
</dbReference>
<feature type="transmembrane region" description="Helical" evidence="7">
    <location>
        <begin position="400"/>
        <end position="421"/>
    </location>
</feature>
<feature type="transmembrane region" description="Helical" evidence="7">
    <location>
        <begin position="53"/>
        <end position="75"/>
    </location>
</feature>
<dbReference type="PROSITE" id="PS50850">
    <property type="entry name" value="MFS"/>
    <property type="match status" value="1"/>
</dbReference>
<dbReference type="SUPFAM" id="SSF103473">
    <property type="entry name" value="MFS general substrate transporter"/>
    <property type="match status" value="1"/>
</dbReference>
<keyword evidence="10" id="KW-1185">Reference proteome</keyword>
<evidence type="ECO:0000256" key="4">
    <source>
        <dbReference type="ARBA" id="ARBA00022692"/>
    </source>
</evidence>
<dbReference type="InterPro" id="IPR020846">
    <property type="entry name" value="MFS_dom"/>
</dbReference>
<evidence type="ECO:0000256" key="5">
    <source>
        <dbReference type="ARBA" id="ARBA00022989"/>
    </source>
</evidence>
<evidence type="ECO:0000256" key="6">
    <source>
        <dbReference type="ARBA" id="ARBA00023136"/>
    </source>
</evidence>
<feature type="transmembrane region" description="Helical" evidence="7">
    <location>
        <begin position="278"/>
        <end position="297"/>
    </location>
</feature>
<dbReference type="PANTHER" id="PTHR43045">
    <property type="entry name" value="SHIKIMATE TRANSPORTER"/>
    <property type="match status" value="1"/>
</dbReference>